<feature type="transmembrane region" description="Helical" evidence="6">
    <location>
        <begin position="155"/>
        <end position="177"/>
    </location>
</feature>
<dbReference type="AlphaFoldDB" id="A0A250VMY0"/>
<evidence type="ECO:0000313" key="8">
    <source>
        <dbReference type="EMBL" id="GAX55449.1"/>
    </source>
</evidence>
<gene>
    <name evidence="8" type="ORF">SO3561_07006</name>
</gene>
<proteinExistence type="inferred from homology"/>
<dbReference type="Proteomes" id="UP000217446">
    <property type="component" value="Unassembled WGS sequence"/>
</dbReference>
<dbReference type="Pfam" id="PF04138">
    <property type="entry name" value="GtrA_DPMS_TM"/>
    <property type="match status" value="1"/>
</dbReference>
<comment type="subcellular location">
    <subcellularLocation>
        <location evidence="1">Membrane</location>
        <topology evidence="1">Multi-pass membrane protein</topology>
    </subcellularLocation>
</comment>
<feature type="domain" description="GtrA/DPMS transmembrane" evidence="7">
    <location>
        <begin position="93"/>
        <end position="212"/>
    </location>
</feature>
<dbReference type="InterPro" id="IPR007267">
    <property type="entry name" value="GtrA_DPMS_TM"/>
</dbReference>
<comment type="caution">
    <text evidence="8">The sequence shown here is derived from an EMBL/GenBank/DDBJ whole genome shotgun (WGS) entry which is preliminary data.</text>
</comment>
<feature type="transmembrane region" description="Helical" evidence="6">
    <location>
        <begin position="118"/>
        <end position="143"/>
    </location>
</feature>
<protein>
    <submittedName>
        <fullName evidence="8">Membrane protein</fullName>
    </submittedName>
</protein>
<dbReference type="InterPro" id="IPR051401">
    <property type="entry name" value="GtrA_CellWall_Glycosyl"/>
</dbReference>
<evidence type="ECO:0000313" key="9">
    <source>
        <dbReference type="Proteomes" id="UP000217446"/>
    </source>
</evidence>
<keyword evidence="3 6" id="KW-0812">Transmembrane</keyword>
<evidence type="ECO:0000259" key="7">
    <source>
        <dbReference type="Pfam" id="PF04138"/>
    </source>
</evidence>
<comment type="similarity">
    <text evidence="2">Belongs to the GtrA family.</text>
</comment>
<keyword evidence="4 6" id="KW-1133">Transmembrane helix</keyword>
<evidence type="ECO:0000256" key="1">
    <source>
        <dbReference type="ARBA" id="ARBA00004141"/>
    </source>
</evidence>
<dbReference type="EMBL" id="BDQI01000019">
    <property type="protein sequence ID" value="GAX55449.1"/>
    <property type="molecule type" value="Genomic_DNA"/>
</dbReference>
<sequence>MGQPRPGWPGLPLFVRVGASALAALLPRSCGSLGKTGTGIYLLLIKGTIVTVNLSEGPARVGRQAPAPHQPAPAATPPGAIERTRRIVLEVVKFGAVGGSGIAVNFLVFNLLLHGLKWAPMAATVIASCVAMGGNYLGFRFFAYRDRASRTRRQIALFFAFSGIGVIMESALFYIGYHGLGMDTPLGSNLAKALSIVLASAFRFLVYRTWVFEQVKHSR</sequence>
<organism evidence="8 9">
    <name type="scientific">Streptomyces olivochromogenes</name>
    <dbReference type="NCBI Taxonomy" id="1963"/>
    <lineage>
        <taxon>Bacteria</taxon>
        <taxon>Bacillati</taxon>
        <taxon>Actinomycetota</taxon>
        <taxon>Actinomycetes</taxon>
        <taxon>Kitasatosporales</taxon>
        <taxon>Streptomycetaceae</taxon>
        <taxon>Streptomyces</taxon>
    </lineage>
</organism>
<reference evidence="9" key="1">
    <citation type="submission" date="2017-05" db="EMBL/GenBank/DDBJ databases">
        <title>Streptomyces olivochromogenes NBRC 3561 whole genome shotgun sequence.</title>
        <authorList>
            <person name="Dohra H."/>
            <person name="Kodani S."/>
        </authorList>
    </citation>
    <scope>NUCLEOTIDE SEQUENCE [LARGE SCALE GENOMIC DNA]</scope>
    <source>
        <strain evidence="9">NBRC 3561</strain>
    </source>
</reference>
<dbReference type="GO" id="GO:0005886">
    <property type="term" value="C:plasma membrane"/>
    <property type="evidence" value="ECO:0007669"/>
    <property type="project" value="TreeGrafter"/>
</dbReference>
<evidence type="ECO:0000256" key="6">
    <source>
        <dbReference type="SAM" id="Phobius"/>
    </source>
</evidence>
<feature type="transmembrane region" description="Helical" evidence="6">
    <location>
        <begin position="91"/>
        <end position="112"/>
    </location>
</feature>
<dbReference type="GO" id="GO:0000271">
    <property type="term" value="P:polysaccharide biosynthetic process"/>
    <property type="evidence" value="ECO:0007669"/>
    <property type="project" value="InterPro"/>
</dbReference>
<evidence type="ECO:0000256" key="5">
    <source>
        <dbReference type="ARBA" id="ARBA00023136"/>
    </source>
</evidence>
<accession>A0A250VMY0</accession>
<feature type="transmembrane region" description="Helical" evidence="6">
    <location>
        <begin position="189"/>
        <end position="210"/>
    </location>
</feature>
<dbReference type="STRING" id="1963.AQJ27_39470"/>
<dbReference type="PANTHER" id="PTHR38459">
    <property type="entry name" value="PROPHAGE BACTOPRENOL-LINKED GLUCOSE TRANSLOCASE HOMOLOG"/>
    <property type="match status" value="1"/>
</dbReference>
<keyword evidence="9" id="KW-1185">Reference proteome</keyword>
<keyword evidence="5 6" id="KW-0472">Membrane</keyword>
<name>A0A250VMY0_STROL</name>
<dbReference type="PANTHER" id="PTHR38459:SF1">
    <property type="entry name" value="PROPHAGE BACTOPRENOL-LINKED GLUCOSE TRANSLOCASE HOMOLOG"/>
    <property type="match status" value="1"/>
</dbReference>
<evidence type="ECO:0000256" key="4">
    <source>
        <dbReference type="ARBA" id="ARBA00022989"/>
    </source>
</evidence>
<evidence type="ECO:0000256" key="3">
    <source>
        <dbReference type="ARBA" id="ARBA00022692"/>
    </source>
</evidence>
<evidence type="ECO:0000256" key="2">
    <source>
        <dbReference type="ARBA" id="ARBA00009399"/>
    </source>
</evidence>